<feature type="region of interest" description="Disordered" evidence="1">
    <location>
        <begin position="1"/>
        <end position="21"/>
    </location>
</feature>
<evidence type="ECO:0000313" key="2">
    <source>
        <dbReference type="EMBL" id="KGB25436.1"/>
    </source>
</evidence>
<protein>
    <submittedName>
        <fullName evidence="2">Uncharacterized protein</fullName>
    </submittedName>
</protein>
<dbReference type="AlphaFoldDB" id="A0A094ZTJ2"/>
<proteinExistence type="predicted"/>
<reference evidence="2 3" key="1">
    <citation type="submission" date="2014-06" db="EMBL/GenBank/DDBJ databases">
        <title>Functional and comparative genomic analyses of the Drosophila gut microbiota identify candidate symbiosis factors.</title>
        <authorList>
            <person name="Newell P.D."/>
            <person name="Chaston J.M."/>
            <person name="Douglas A.E."/>
        </authorList>
    </citation>
    <scope>NUCLEOTIDE SEQUENCE [LARGE SCALE GENOMIC DNA]</scope>
    <source>
        <strain evidence="2 3">DmCS_006</strain>
    </source>
</reference>
<name>A0A094ZTJ2_9PROT</name>
<dbReference type="PATRIC" id="fig|104102.7.peg.627"/>
<evidence type="ECO:0000256" key="1">
    <source>
        <dbReference type="SAM" id="MobiDB-lite"/>
    </source>
</evidence>
<sequence>MTFIRCDSTKNSEKGSPGFLCRTASERNGMVALQPARM</sequence>
<dbReference type="EMBL" id="JOKM01000018">
    <property type="protein sequence ID" value="KGB25436.1"/>
    <property type="molecule type" value="Genomic_DNA"/>
</dbReference>
<organism evidence="2 3">
    <name type="scientific">Acetobacter tropicalis</name>
    <dbReference type="NCBI Taxonomy" id="104102"/>
    <lineage>
        <taxon>Bacteria</taxon>
        <taxon>Pseudomonadati</taxon>
        <taxon>Pseudomonadota</taxon>
        <taxon>Alphaproteobacteria</taxon>
        <taxon>Acetobacterales</taxon>
        <taxon>Acetobacteraceae</taxon>
        <taxon>Acetobacter</taxon>
    </lineage>
</organism>
<dbReference type="Proteomes" id="UP000029448">
    <property type="component" value="Unassembled WGS sequence"/>
</dbReference>
<gene>
    <name evidence="2" type="ORF">AtDm6_0631</name>
</gene>
<keyword evidence="3" id="KW-1185">Reference proteome</keyword>
<accession>A0A094ZTJ2</accession>
<evidence type="ECO:0000313" key="3">
    <source>
        <dbReference type="Proteomes" id="UP000029448"/>
    </source>
</evidence>
<comment type="caution">
    <text evidence="2">The sequence shown here is derived from an EMBL/GenBank/DDBJ whole genome shotgun (WGS) entry which is preliminary data.</text>
</comment>